<evidence type="ECO:0000313" key="6">
    <source>
        <dbReference type="Proteomes" id="UP001500908"/>
    </source>
</evidence>
<accession>A0ABP7G2H7</accession>
<evidence type="ECO:0000256" key="1">
    <source>
        <dbReference type="ARBA" id="ARBA00023015"/>
    </source>
</evidence>
<dbReference type="SUPFAM" id="SSF46689">
    <property type="entry name" value="Homeodomain-like"/>
    <property type="match status" value="1"/>
</dbReference>
<keyword evidence="6" id="KW-1185">Reference proteome</keyword>
<evidence type="ECO:0000256" key="2">
    <source>
        <dbReference type="ARBA" id="ARBA00023163"/>
    </source>
</evidence>
<dbReference type="InterPro" id="IPR025996">
    <property type="entry name" value="MT1864/Rv1816-like_C"/>
</dbReference>
<organism evidence="5 6">
    <name type="scientific">Salinactinospora qingdaonensis</name>
    <dbReference type="NCBI Taxonomy" id="702744"/>
    <lineage>
        <taxon>Bacteria</taxon>
        <taxon>Bacillati</taxon>
        <taxon>Actinomycetota</taxon>
        <taxon>Actinomycetes</taxon>
        <taxon>Streptosporangiales</taxon>
        <taxon>Nocardiopsidaceae</taxon>
        <taxon>Salinactinospora</taxon>
    </lineage>
</organism>
<name>A0ABP7G2H7_9ACTN</name>
<dbReference type="SUPFAM" id="SSF48498">
    <property type="entry name" value="Tetracyclin repressor-like, C-terminal domain"/>
    <property type="match status" value="1"/>
</dbReference>
<keyword evidence="2" id="KW-0804">Transcription</keyword>
<proteinExistence type="predicted"/>
<dbReference type="RefSeq" id="WP_344973575.1">
    <property type="nucleotide sequence ID" value="NZ_BAABDD010000019.1"/>
</dbReference>
<dbReference type="Proteomes" id="UP001500908">
    <property type="component" value="Unassembled WGS sequence"/>
</dbReference>
<keyword evidence="1" id="KW-0805">Transcription regulation</keyword>
<evidence type="ECO:0000256" key="3">
    <source>
        <dbReference type="SAM" id="MobiDB-lite"/>
    </source>
</evidence>
<evidence type="ECO:0000259" key="4">
    <source>
        <dbReference type="Pfam" id="PF13305"/>
    </source>
</evidence>
<dbReference type="InterPro" id="IPR036271">
    <property type="entry name" value="Tet_transcr_reg_TetR-rel_C_sf"/>
</dbReference>
<comment type="caution">
    <text evidence="5">The sequence shown here is derived from an EMBL/GenBank/DDBJ whole genome shotgun (WGS) entry which is preliminary data.</text>
</comment>
<sequence>MARTKDPAVRTLLIERAAHMLRVREPITLRSLVAGTGVSTMAVYTYFGGMDGLWKALRQEGFTRLAARFETVPMSADPVRDLAALVAAYLRNALDHPDLYRVMFDASFELEDLKAADATLEYLVQALRRARDTGRLRAEVDPLELAIQSWAIGHGLVSLVANGPLPSHTLDHGVSMLTALLIGEGDQADRCRTSVERGWQQSLPPGEEAGAE</sequence>
<evidence type="ECO:0000313" key="5">
    <source>
        <dbReference type="EMBL" id="GAA3754544.1"/>
    </source>
</evidence>
<dbReference type="EMBL" id="BAABDD010000019">
    <property type="protein sequence ID" value="GAA3754544.1"/>
    <property type="molecule type" value="Genomic_DNA"/>
</dbReference>
<gene>
    <name evidence="5" type="ORF">GCM10022402_36520</name>
</gene>
<feature type="region of interest" description="Disordered" evidence="3">
    <location>
        <begin position="193"/>
        <end position="212"/>
    </location>
</feature>
<dbReference type="Pfam" id="PF13305">
    <property type="entry name" value="TetR_C_33"/>
    <property type="match status" value="1"/>
</dbReference>
<feature type="domain" description="HTH-type transcriptional regulator MT1864/Rv1816-like C-terminal" evidence="4">
    <location>
        <begin position="82"/>
        <end position="172"/>
    </location>
</feature>
<reference evidence="6" key="1">
    <citation type="journal article" date="2019" name="Int. J. Syst. Evol. Microbiol.">
        <title>The Global Catalogue of Microorganisms (GCM) 10K type strain sequencing project: providing services to taxonomists for standard genome sequencing and annotation.</title>
        <authorList>
            <consortium name="The Broad Institute Genomics Platform"/>
            <consortium name="The Broad Institute Genome Sequencing Center for Infectious Disease"/>
            <person name="Wu L."/>
            <person name="Ma J."/>
        </authorList>
    </citation>
    <scope>NUCLEOTIDE SEQUENCE [LARGE SCALE GENOMIC DNA]</scope>
    <source>
        <strain evidence="6">JCM 17137</strain>
    </source>
</reference>
<dbReference type="Gene3D" id="1.10.357.10">
    <property type="entry name" value="Tetracycline Repressor, domain 2"/>
    <property type="match status" value="1"/>
</dbReference>
<dbReference type="InterPro" id="IPR009057">
    <property type="entry name" value="Homeodomain-like_sf"/>
</dbReference>
<protein>
    <submittedName>
        <fullName evidence="5">TetR/AcrR family transcriptional regulator</fullName>
    </submittedName>
</protein>